<feature type="domain" description="DNA helicase Pif1-like 2B" evidence="3">
    <location>
        <begin position="315"/>
        <end position="357"/>
    </location>
</feature>
<organism evidence="4">
    <name type="scientific">Octopus bimaculoides</name>
    <name type="common">California two-spotted octopus</name>
    <dbReference type="NCBI Taxonomy" id="37653"/>
    <lineage>
        <taxon>Eukaryota</taxon>
        <taxon>Metazoa</taxon>
        <taxon>Spiralia</taxon>
        <taxon>Lophotrochozoa</taxon>
        <taxon>Mollusca</taxon>
        <taxon>Cephalopoda</taxon>
        <taxon>Coleoidea</taxon>
        <taxon>Octopodiformes</taxon>
        <taxon>Octopoda</taxon>
        <taxon>Incirrata</taxon>
        <taxon>Octopodidae</taxon>
        <taxon>Octopus</taxon>
    </lineage>
</organism>
<dbReference type="PANTHER" id="PTHR10492">
    <property type="match status" value="1"/>
</dbReference>
<keyword evidence="1" id="KW-0378">Hydrolase</keyword>
<dbReference type="Pfam" id="PF21530">
    <property type="entry name" value="Pif1_2B_dom"/>
    <property type="match status" value="1"/>
</dbReference>
<dbReference type="AlphaFoldDB" id="A0A0L8FW00"/>
<reference evidence="4" key="1">
    <citation type="submission" date="2015-07" db="EMBL/GenBank/DDBJ databases">
        <title>MeaNS - Measles Nucleotide Surveillance Program.</title>
        <authorList>
            <person name="Tran T."/>
            <person name="Druce J."/>
        </authorList>
    </citation>
    <scope>NUCLEOTIDE SEQUENCE</scope>
    <source>
        <strain evidence="4">UCB-OBI-ISO-001</strain>
        <tissue evidence="4">Gonad</tissue>
    </source>
</reference>
<name>A0A0L8FW00_OCTBM</name>
<dbReference type="OrthoDB" id="10050764at2759"/>
<dbReference type="PANTHER" id="PTHR10492:SF57">
    <property type="entry name" value="ATP-DEPENDENT DNA HELICASE"/>
    <property type="match status" value="1"/>
</dbReference>
<evidence type="ECO:0000259" key="3">
    <source>
        <dbReference type="Pfam" id="PF21530"/>
    </source>
</evidence>
<dbReference type="EMBL" id="KQ425876">
    <property type="protein sequence ID" value="KOF68891.1"/>
    <property type="molecule type" value="Genomic_DNA"/>
</dbReference>
<comment type="cofactor">
    <cofactor evidence="1">
        <name>Mg(2+)</name>
        <dbReference type="ChEBI" id="CHEBI:18420"/>
    </cofactor>
</comment>
<sequence>MESLQAVVNEKEPILVQDQKEVYWQVLTSVDNNTGGVFFLDAPGGTGKTLLINLLLAKVRQKKKIALAVASSGIAATLLTGGRTAHSTFKLPLNLIQNESPLCNITKNTALAILLTYAKLIVWDEATMSHKAAFEALDRTLQDFRNNKKIMGGVTLLMAGDFRQTLPVVPRGTRADELRACIKSSYIWQHVKQLTLTTNMRVHIHGDPLAAQFSNKLLDIGNGKLPQDPEDNLHHLPCGNMTASLEELKSKVFPNIATNYKSHKWLRERTILAPRNDSVDKLNLNLLTQLPGPECSYRSINSVPDQQQATHYPVEFLNSLQPSGFPPHILIVKIGAPIMLLRNLDVPTLCNGTRLVVKTAMPHVLEATIITGNMMGENVFIPRIPLILNDLPFQFKRLQFPVKLSFAMSINKAQGQSLKVVGLNLLQPCFSHGQLYVGCSRVGDEKNLYILSDKHGKTENIVYEEALT</sequence>
<evidence type="ECO:0000313" key="4">
    <source>
        <dbReference type="EMBL" id="KOF68891.1"/>
    </source>
</evidence>
<keyword evidence="1" id="KW-0547">Nucleotide-binding</keyword>
<dbReference type="GO" id="GO:0000723">
    <property type="term" value="P:telomere maintenance"/>
    <property type="evidence" value="ECO:0007669"/>
    <property type="project" value="InterPro"/>
</dbReference>
<protein>
    <recommendedName>
        <fullName evidence="1">ATP-dependent DNA helicase</fullName>
        <ecNumber evidence="1">5.6.2.3</ecNumber>
    </recommendedName>
</protein>
<feature type="domain" description="DNA helicase Pif1-like DEAD-box helicase" evidence="2">
    <location>
        <begin position="15"/>
        <end position="228"/>
    </location>
</feature>
<dbReference type="Pfam" id="PF05970">
    <property type="entry name" value="PIF1"/>
    <property type="match status" value="1"/>
</dbReference>
<dbReference type="InterPro" id="IPR049163">
    <property type="entry name" value="Pif1-like_2B_dom"/>
</dbReference>
<comment type="similarity">
    <text evidence="1">Belongs to the helicase family.</text>
</comment>
<dbReference type="GO" id="GO:0006310">
    <property type="term" value="P:DNA recombination"/>
    <property type="evidence" value="ECO:0007669"/>
    <property type="project" value="UniProtKB-KW"/>
</dbReference>
<keyword evidence="1" id="KW-0234">DNA repair</keyword>
<dbReference type="InterPro" id="IPR010285">
    <property type="entry name" value="DNA_helicase_pif1-like_DEAD"/>
</dbReference>
<keyword evidence="1" id="KW-0233">DNA recombination</keyword>
<dbReference type="GO" id="GO:0006281">
    <property type="term" value="P:DNA repair"/>
    <property type="evidence" value="ECO:0007669"/>
    <property type="project" value="UniProtKB-KW"/>
</dbReference>
<dbReference type="GO" id="GO:0043139">
    <property type="term" value="F:5'-3' DNA helicase activity"/>
    <property type="evidence" value="ECO:0007669"/>
    <property type="project" value="UniProtKB-EC"/>
</dbReference>
<dbReference type="SUPFAM" id="SSF52540">
    <property type="entry name" value="P-loop containing nucleoside triphosphate hydrolases"/>
    <property type="match status" value="2"/>
</dbReference>
<accession>A0A0L8FW00</accession>
<keyword evidence="1" id="KW-0227">DNA damage</keyword>
<evidence type="ECO:0000259" key="2">
    <source>
        <dbReference type="Pfam" id="PF05970"/>
    </source>
</evidence>
<dbReference type="EC" id="5.6.2.3" evidence="1"/>
<gene>
    <name evidence="4" type="ORF">OCBIM_22006323mg</name>
</gene>
<dbReference type="Gene3D" id="3.40.50.300">
    <property type="entry name" value="P-loop containing nucleotide triphosphate hydrolases"/>
    <property type="match status" value="1"/>
</dbReference>
<keyword evidence="1" id="KW-0347">Helicase</keyword>
<dbReference type="InterPro" id="IPR027417">
    <property type="entry name" value="P-loop_NTPase"/>
</dbReference>
<proteinExistence type="inferred from homology"/>
<dbReference type="GO" id="GO:0016887">
    <property type="term" value="F:ATP hydrolysis activity"/>
    <property type="evidence" value="ECO:0007669"/>
    <property type="project" value="RHEA"/>
</dbReference>
<evidence type="ECO:0000256" key="1">
    <source>
        <dbReference type="RuleBase" id="RU363044"/>
    </source>
</evidence>
<dbReference type="GO" id="GO:0005524">
    <property type="term" value="F:ATP binding"/>
    <property type="evidence" value="ECO:0007669"/>
    <property type="project" value="UniProtKB-KW"/>
</dbReference>
<keyword evidence="1" id="KW-0067">ATP-binding</keyword>
<dbReference type="STRING" id="37653.A0A0L8FW00"/>
<comment type="catalytic activity">
    <reaction evidence="1">
        <text>ATP + H2O = ADP + phosphate + H(+)</text>
        <dbReference type="Rhea" id="RHEA:13065"/>
        <dbReference type="ChEBI" id="CHEBI:15377"/>
        <dbReference type="ChEBI" id="CHEBI:15378"/>
        <dbReference type="ChEBI" id="CHEBI:30616"/>
        <dbReference type="ChEBI" id="CHEBI:43474"/>
        <dbReference type="ChEBI" id="CHEBI:456216"/>
        <dbReference type="EC" id="5.6.2.3"/>
    </reaction>
</comment>